<reference evidence="1 2" key="1">
    <citation type="journal article" date="2009" name="Nat. Genet.">
        <title>The genome of the cucumber, Cucumis sativus L.</title>
        <authorList>
            <person name="Huang S."/>
            <person name="Li R."/>
            <person name="Zhang Z."/>
            <person name="Li L."/>
            <person name="Gu X."/>
            <person name="Fan W."/>
            <person name="Lucas W.J."/>
            <person name="Wang X."/>
            <person name="Xie B."/>
            <person name="Ni P."/>
            <person name="Ren Y."/>
            <person name="Zhu H."/>
            <person name="Li J."/>
            <person name="Lin K."/>
            <person name="Jin W."/>
            <person name="Fei Z."/>
            <person name="Li G."/>
            <person name="Staub J."/>
            <person name="Kilian A."/>
            <person name="van der Vossen E.A."/>
            <person name="Wu Y."/>
            <person name="Guo J."/>
            <person name="He J."/>
            <person name="Jia Z."/>
            <person name="Ren Y."/>
            <person name="Tian G."/>
            <person name="Lu Y."/>
            <person name="Ruan J."/>
            <person name="Qian W."/>
            <person name="Wang M."/>
            <person name="Huang Q."/>
            <person name="Li B."/>
            <person name="Xuan Z."/>
            <person name="Cao J."/>
            <person name="Asan"/>
            <person name="Wu Z."/>
            <person name="Zhang J."/>
            <person name="Cai Q."/>
            <person name="Bai Y."/>
            <person name="Zhao B."/>
            <person name="Han Y."/>
            <person name="Li Y."/>
            <person name="Li X."/>
            <person name="Wang S."/>
            <person name="Shi Q."/>
            <person name="Liu S."/>
            <person name="Cho W.K."/>
            <person name="Kim J.Y."/>
            <person name="Xu Y."/>
            <person name="Heller-Uszynska K."/>
            <person name="Miao H."/>
            <person name="Cheng Z."/>
            <person name="Zhang S."/>
            <person name="Wu J."/>
            <person name="Yang Y."/>
            <person name="Kang H."/>
            <person name="Li M."/>
            <person name="Liang H."/>
            <person name="Ren X."/>
            <person name="Shi Z."/>
            <person name="Wen M."/>
            <person name="Jian M."/>
            <person name="Yang H."/>
            <person name="Zhang G."/>
            <person name="Yang Z."/>
            <person name="Chen R."/>
            <person name="Liu S."/>
            <person name="Li J."/>
            <person name="Ma L."/>
            <person name="Liu H."/>
            <person name="Zhou Y."/>
            <person name="Zhao J."/>
            <person name="Fang X."/>
            <person name="Li G."/>
            <person name="Fang L."/>
            <person name="Li Y."/>
            <person name="Liu D."/>
            <person name="Zheng H."/>
            <person name="Zhang Y."/>
            <person name="Qin N."/>
            <person name="Li Z."/>
            <person name="Yang G."/>
            <person name="Yang S."/>
            <person name="Bolund L."/>
            <person name="Kristiansen K."/>
            <person name="Zheng H."/>
            <person name="Li S."/>
            <person name="Zhang X."/>
            <person name="Yang H."/>
            <person name="Wang J."/>
            <person name="Sun R."/>
            <person name="Zhang B."/>
            <person name="Jiang S."/>
            <person name="Wang J."/>
            <person name="Du Y."/>
            <person name="Li S."/>
        </authorList>
    </citation>
    <scope>NUCLEOTIDE SEQUENCE [LARGE SCALE GENOMIC DNA]</scope>
    <source>
        <strain evidence="2">cv. 9930</strain>
    </source>
</reference>
<evidence type="ECO:0000313" key="2">
    <source>
        <dbReference type="Proteomes" id="UP000029981"/>
    </source>
</evidence>
<reference evidence="1 2" key="3">
    <citation type="journal article" date="2010" name="BMC Genomics">
        <title>Transcriptome sequencing and comparative analysis of cucumber flowers with different sex types.</title>
        <authorList>
            <person name="Guo S."/>
            <person name="Zheng Y."/>
            <person name="Joung J.G."/>
            <person name="Liu S."/>
            <person name="Zhang Z."/>
            <person name="Crasta O.R."/>
            <person name="Sobral B.W."/>
            <person name="Xu Y."/>
            <person name="Huang S."/>
            <person name="Fei Z."/>
        </authorList>
    </citation>
    <scope>NUCLEOTIDE SEQUENCE [LARGE SCALE GENOMIC DNA]</scope>
    <source>
        <strain evidence="2">cv. 9930</strain>
    </source>
</reference>
<keyword evidence="2" id="KW-1185">Reference proteome</keyword>
<dbReference type="Gramene" id="KGN48566">
    <property type="protein sequence ID" value="KGN48566"/>
    <property type="gene ID" value="Csa_6G492260"/>
</dbReference>
<reference evidence="1 2" key="4">
    <citation type="journal article" date="2011" name="BMC Genomics">
        <title>RNA-Seq improves annotation of protein-coding genes in the cucumber genome.</title>
        <authorList>
            <person name="Li Z."/>
            <person name="Zhang Z."/>
            <person name="Yan P."/>
            <person name="Huang S."/>
            <person name="Fei Z."/>
            <person name="Lin K."/>
        </authorList>
    </citation>
    <scope>NUCLEOTIDE SEQUENCE [LARGE SCALE GENOMIC DNA]</scope>
    <source>
        <strain evidence="2">cv. 9930</strain>
    </source>
</reference>
<accession>A0A0A0KLF5</accession>
<organism evidence="1 2">
    <name type="scientific">Cucumis sativus</name>
    <name type="common">Cucumber</name>
    <dbReference type="NCBI Taxonomy" id="3659"/>
    <lineage>
        <taxon>Eukaryota</taxon>
        <taxon>Viridiplantae</taxon>
        <taxon>Streptophyta</taxon>
        <taxon>Embryophyta</taxon>
        <taxon>Tracheophyta</taxon>
        <taxon>Spermatophyta</taxon>
        <taxon>Magnoliopsida</taxon>
        <taxon>eudicotyledons</taxon>
        <taxon>Gunneridae</taxon>
        <taxon>Pentapetalae</taxon>
        <taxon>rosids</taxon>
        <taxon>fabids</taxon>
        <taxon>Cucurbitales</taxon>
        <taxon>Cucurbitaceae</taxon>
        <taxon>Benincaseae</taxon>
        <taxon>Cucumis</taxon>
    </lineage>
</organism>
<name>A0A0A0KLF5_CUCSA</name>
<proteinExistence type="predicted"/>
<evidence type="ECO:0000313" key="1">
    <source>
        <dbReference type="EMBL" id="KGN48566.1"/>
    </source>
</evidence>
<dbReference type="EMBL" id="CM002927">
    <property type="protein sequence ID" value="KGN48566.1"/>
    <property type="molecule type" value="Genomic_DNA"/>
</dbReference>
<sequence>MKGTARWQYKIGGSSKPVLRRHSVMSLTVLVNATPNRGFSFFLRLIRRPERLKKAAVSSALYSVNIKWVSVSFFIPTPPTEKISLFHLLQLPLPL</sequence>
<dbReference type="AlphaFoldDB" id="A0A0A0KLF5"/>
<protein>
    <submittedName>
        <fullName evidence="1">Uncharacterized protein</fullName>
    </submittedName>
</protein>
<reference evidence="1 2" key="2">
    <citation type="journal article" date="2009" name="PLoS ONE">
        <title>An integrated genetic and cytogenetic map of the cucumber genome.</title>
        <authorList>
            <person name="Ren Y."/>
            <person name="Zhang Z."/>
            <person name="Liu J."/>
            <person name="Staub J.E."/>
            <person name="Han Y."/>
            <person name="Cheng Z."/>
            <person name="Li X."/>
            <person name="Lu J."/>
            <person name="Miao H."/>
            <person name="Kang H."/>
            <person name="Xie B."/>
            <person name="Gu X."/>
            <person name="Wang X."/>
            <person name="Du Y."/>
            <person name="Jin W."/>
            <person name="Huang S."/>
        </authorList>
    </citation>
    <scope>NUCLEOTIDE SEQUENCE [LARGE SCALE GENOMIC DNA]</scope>
    <source>
        <strain evidence="2">cv. 9930</strain>
    </source>
</reference>
<dbReference type="Proteomes" id="UP000029981">
    <property type="component" value="Chromosome 6"/>
</dbReference>
<gene>
    <name evidence="1" type="ORF">Csa_6G492260</name>
</gene>